<evidence type="ECO:0000256" key="3">
    <source>
        <dbReference type="ARBA" id="ARBA00022605"/>
    </source>
</evidence>
<dbReference type="GeneID" id="30037999"/>
<dbReference type="Gene3D" id="1.20.970.10">
    <property type="entry name" value="Transferase, Pyrimidine Nucleoside Phosphorylase, Chain C"/>
    <property type="match status" value="1"/>
</dbReference>
<dbReference type="InterPro" id="IPR017459">
    <property type="entry name" value="Glycosyl_Trfase_fam3_N_dom"/>
</dbReference>
<dbReference type="Pfam" id="PF00591">
    <property type="entry name" value="Glycos_transf_3"/>
    <property type="match status" value="1"/>
</dbReference>
<dbReference type="InterPro" id="IPR005940">
    <property type="entry name" value="Anthranilate_Pribosyl_Tfrase"/>
</dbReference>
<dbReference type="NCBIfam" id="TIGR01245">
    <property type="entry name" value="trpD"/>
    <property type="match status" value="1"/>
</dbReference>
<reference evidence="12 13" key="1">
    <citation type="submission" date="2016-02" db="EMBL/GenBank/DDBJ databases">
        <title>Complete genome sequence and transcriptome regulation of the pentose utilising yeast Sugiyamaella lignohabitans.</title>
        <authorList>
            <person name="Bellasio M."/>
            <person name="Peymann A."/>
            <person name="Valli M."/>
            <person name="Sipitzky M."/>
            <person name="Graf A."/>
            <person name="Sauer M."/>
            <person name="Marx H."/>
            <person name="Mattanovich D."/>
        </authorList>
    </citation>
    <scope>NUCLEOTIDE SEQUENCE [LARGE SCALE GENOMIC DNA]</scope>
    <source>
        <strain evidence="12 13">CBS 10342</strain>
    </source>
</reference>
<keyword evidence="6" id="KW-0822">Tryptophan biosynthesis</keyword>
<evidence type="ECO:0000256" key="4">
    <source>
        <dbReference type="ARBA" id="ARBA00022676"/>
    </source>
</evidence>
<organism evidence="12 13">
    <name type="scientific">Sugiyamaella lignohabitans</name>
    <dbReference type="NCBI Taxonomy" id="796027"/>
    <lineage>
        <taxon>Eukaryota</taxon>
        <taxon>Fungi</taxon>
        <taxon>Dikarya</taxon>
        <taxon>Ascomycota</taxon>
        <taxon>Saccharomycotina</taxon>
        <taxon>Dipodascomycetes</taxon>
        <taxon>Dipodascales</taxon>
        <taxon>Trichomonascaceae</taxon>
        <taxon>Sugiyamaella</taxon>
    </lineage>
</organism>
<dbReference type="GO" id="GO:0004048">
    <property type="term" value="F:anthranilate phosphoribosyltransferase activity"/>
    <property type="evidence" value="ECO:0007669"/>
    <property type="project" value="UniProtKB-EC"/>
</dbReference>
<keyword evidence="13" id="KW-1185">Reference proteome</keyword>
<keyword evidence="4 12" id="KW-0328">Glycosyltransferase</keyword>
<evidence type="ECO:0000256" key="5">
    <source>
        <dbReference type="ARBA" id="ARBA00022679"/>
    </source>
</evidence>
<dbReference type="GO" id="GO:0000162">
    <property type="term" value="P:L-tryptophan biosynthetic process"/>
    <property type="evidence" value="ECO:0007669"/>
    <property type="project" value="UniProtKB-KW"/>
</dbReference>
<proteinExistence type="inferred from homology"/>
<dbReference type="AlphaFoldDB" id="A0A167D9N9"/>
<dbReference type="KEGG" id="slb:AWJ20_914"/>
<dbReference type="SUPFAM" id="SSF52418">
    <property type="entry name" value="Nucleoside phosphorylase/phosphoribosyltransferase catalytic domain"/>
    <property type="match status" value="1"/>
</dbReference>
<evidence type="ECO:0000256" key="1">
    <source>
        <dbReference type="ARBA" id="ARBA00004907"/>
    </source>
</evidence>
<dbReference type="Pfam" id="PF02885">
    <property type="entry name" value="Glycos_trans_3N"/>
    <property type="match status" value="1"/>
</dbReference>
<dbReference type="InterPro" id="IPR035902">
    <property type="entry name" value="Nuc_phospho_transferase"/>
</dbReference>
<dbReference type="RefSeq" id="XP_018735129.1">
    <property type="nucleotide sequence ID" value="XM_018882885.1"/>
</dbReference>
<evidence type="ECO:0000256" key="8">
    <source>
        <dbReference type="ARBA" id="ARBA00061500"/>
    </source>
</evidence>
<dbReference type="FunFam" id="3.40.1030.10:FF:000002">
    <property type="entry name" value="Anthranilate phosphoribosyltransferase"/>
    <property type="match status" value="1"/>
</dbReference>
<name>A0A167D9N9_9ASCO</name>
<dbReference type="HAMAP" id="MF_00211">
    <property type="entry name" value="TrpD"/>
    <property type="match status" value="1"/>
</dbReference>
<sequence length="361" mass="38644">MTGKVNLTPQLRKLLQRPPQLTPEDVVAALDVMIAGDADDIQVAAFLTALRITGLDHSADFIASTATRIFEESHKLDTSTLNPEGYVDIVGTGGDGKNTFNVSTTAAIVASGIGLNICKHGGKASTSTSGSGDLLRFLGVKMENVNHLTAPGILNQSKYCFLFAPVFHPMMASLAPLRKTLGIPTIFNIMGPLINPAPLKARIIGVYSEPLGRVFAEAVLQMNIAAGRPNSPALIVWGTEGLDEISIDVRTKVWELKNQKISEYYVEPADFGIQRHTLCEVASGTPQQNSEVVRKLLANELPENDPVLDYVLINTAALAVVEGTARDWKHGVELARESIRSGAAKNALAKFVALSEAAATH</sequence>
<dbReference type="PANTHER" id="PTHR43285:SF2">
    <property type="entry name" value="ANTHRANILATE PHOSPHORIBOSYLTRANSFERASE"/>
    <property type="match status" value="1"/>
</dbReference>
<dbReference type="InterPro" id="IPR000312">
    <property type="entry name" value="Glycosyl_Trfase_fam3"/>
</dbReference>
<accession>A0A167D9N9</accession>
<comment type="similarity">
    <text evidence="8">Belongs to the anthranilate phosphoribosyltransferase family.</text>
</comment>
<feature type="domain" description="Glycosyl transferase family 3 N-terminal" evidence="11">
    <location>
        <begin position="11"/>
        <end position="64"/>
    </location>
</feature>
<keyword evidence="7" id="KW-0057">Aromatic amino acid biosynthesis</keyword>
<dbReference type="OrthoDB" id="427800at2759"/>
<evidence type="ECO:0000256" key="2">
    <source>
        <dbReference type="ARBA" id="ARBA00011948"/>
    </source>
</evidence>
<keyword evidence="5 12" id="KW-0808">Transferase</keyword>
<evidence type="ECO:0000259" key="10">
    <source>
        <dbReference type="Pfam" id="PF00591"/>
    </source>
</evidence>
<gene>
    <name evidence="12" type="primary">TRP4</name>
    <name evidence="12" type="ORF">AWJ20_914</name>
</gene>
<dbReference type="SUPFAM" id="SSF47648">
    <property type="entry name" value="Nucleoside phosphorylase/phosphoribosyltransferase N-terminal domain"/>
    <property type="match status" value="1"/>
</dbReference>
<dbReference type="EMBL" id="CP014501">
    <property type="protein sequence ID" value="ANB12652.1"/>
    <property type="molecule type" value="Genomic_DNA"/>
</dbReference>
<evidence type="ECO:0000313" key="13">
    <source>
        <dbReference type="Proteomes" id="UP000189580"/>
    </source>
</evidence>
<dbReference type="GO" id="GO:0005829">
    <property type="term" value="C:cytosol"/>
    <property type="evidence" value="ECO:0007669"/>
    <property type="project" value="TreeGrafter"/>
</dbReference>
<evidence type="ECO:0000313" key="12">
    <source>
        <dbReference type="EMBL" id="ANB12652.1"/>
    </source>
</evidence>
<evidence type="ECO:0000256" key="7">
    <source>
        <dbReference type="ARBA" id="ARBA00023141"/>
    </source>
</evidence>
<dbReference type="InterPro" id="IPR036320">
    <property type="entry name" value="Glycosyl_Trfase_fam3_N_dom_sf"/>
</dbReference>
<dbReference type="Gene3D" id="3.40.1030.10">
    <property type="entry name" value="Nucleoside phosphorylase/phosphoribosyltransferase catalytic domain"/>
    <property type="match status" value="1"/>
</dbReference>
<evidence type="ECO:0000256" key="6">
    <source>
        <dbReference type="ARBA" id="ARBA00022822"/>
    </source>
</evidence>
<dbReference type="Proteomes" id="UP000189580">
    <property type="component" value="Chromosome a"/>
</dbReference>
<protein>
    <recommendedName>
        <fullName evidence="9">Anthranilate phosphoribosyltransferase</fullName>
        <ecNumber evidence="2">2.4.2.18</ecNumber>
    </recommendedName>
</protein>
<evidence type="ECO:0000256" key="9">
    <source>
        <dbReference type="ARBA" id="ARBA00071401"/>
    </source>
</evidence>
<evidence type="ECO:0000259" key="11">
    <source>
        <dbReference type="Pfam" id="PF02885"/>
    </source>
</evidence>
<comment type="pathway">
    <text evidence="1">Amino-acid biosynthesis; L-tryptophan biosynthesis; L-tryptophan from chorismate: step 2/5.</text>
</comment>
<dbReference type="EC" id="2.4.2.18" evidence="2"/>
<dbReference type="PANTHER" id="PTHR43285">
    <property type="entry name" value="ANTHRANILATE PHOSPHORIBOSYLTRANSFERASE"/>
    <property type="match status" value="1"/>
</dbReference>
<keyword evidence="3" id="KW-0028">Amino-acid biosynthesis</keyword>
<feature type="domain" description="Glycosyl transferase family 3" evidence="10">
    <location>
        <begin position="86"/>
        <end position="344"/>
    </location>
</feature>